<evidence type="ECO:0000313" key="2">
    <source>
        <dbReference type="EMBL" id="CAG8908522.1"/>
    </source>
</evidence>
<comment type="caution">
    <text evidence="2">The sequence shown here is derived from an EMBL/GenBank/DDBJ whole genome shotgun (WGS) entry which is preliminary data.</text>
</comment>
<dbReference type="PROSITE" id="PS50090">
    <property type="entry name" value="MYB_LIKE"/>
    <property type="match status" value="1"/>
</dbReference>
<dbReference type="InterPro" id="IPR001005">
    <property type="entry name" value="SANT/Myb"/>
</dbReference>
<feature type="domain" description="Myb-like" evidence="1">
    <location>
        <begin position="16"/>
        <end position="63"/>
    </location>
</feature>
<evidence type="ECO:0000313" key="3">
    <source>
        <dbReference type="Proteomes" id="UP001154252"/>
    </source>
</evidence>
<dbReference type="InterPro" id="IPR009057">
    <property type="entry name" value="Homeodomain-like_sf"/>
</dbReference>
<dbReference type="Gene3D" id="1.10.10.60">
    <property type="entry name" value="Homeodomain-like"/>
    <property type="match status" value="1"/>
</dbReference>
<dbReference type="Proteomes" id="UP001154252">
    <property type="component" value="Unassembled WGS sequence"/>
</dbReference>
<evidence type="ECO:0000259" key="1">
    <source>
        <dbReference type="PROSITE" id="PS50090"/>
    </source>
</evidence>
<dbReference type="OrthoDB" id="4357951at2759"/>
<dbReference type="SUPFAM" id="SSF46689">
    <property type="entry name" value="Homeodomain-like"/>
    <property type="match status" value="1"/>
</dbReference>
<protein>
    <recommendedName>
        <fullName evidence="1">Myb-like domain-containing protein</fullName>
    </recommendedName>
</protein>
<reference evidence="2" key="1">
    <citation type="submission" date="2021-07" db="EMBL/GenBank/DDBJ databases">
        <authorList>
            <person name="Branca A.L. A."/>
        </authorList>
    </citation>
    <scope>NUCLEOTIDE SEQUENCE</scope>
</reference>
<accession>A0A9W4P8L7</accession>
<organism evidence="2 3">
    <name type="scientific">Penicillium egyptiacum</name>
    <dbReference type="NCBI Taxonomy" id="1303716"/>
    <lineage>
        <taxon>Eukaryota</taxon>
        <taxon>Fungi</taxon>
        <taxon>Dikarya</taxon>
        <taxon>Ascomycota</taxon>
        <taxon>Pezizomycotina</taxon>
        <taxon>Eurotiomycetes</taxon>
        <taxon>Eurotiomycetidae</taxon>
        <taxon>Eurotiales</taxon>
        <taxon>Aspergillaceae</taxon>
        <taxon>Penicillium</taxon>
    </lineage>
</organism>
<gene>
    <name evidence="2" type="ORF">PEGY_LOCUS9292</name>
</gene>
<sequence length="212" mass="24701">MAAEPNAPGHNKQYYEEEEHLLIALKQIGGLSWPEIALRFNESVPDDRHRTASALENKWRQLRKTHYLVDISHMFLEQEIPLQFAFHKSSLRFEPVTMQNQAVNSEHVLVPLNVVRWFFQREQEDAHSITYLQNHISALETSLHTSGWRLQQVNVGKNALSAHYDQLHRDYLKLFEAYEFLEKRTDYTGLGISGLPPKERLTSEAIIPEENV</sequence>
<dbReference type="AlphaFoldDB" id="A0A9W4P8L7"/>
<proteinExistence type="predicted"/>
<name>A0A9W4P8L7_9EURO</name>
<keyword evidence="3" id="KW-1185">Reference proteome</keyword>
<dbReference type="EMBL" id="CAJVRC010000894">
    <property type="protein sequence ID" value="CAG8908522.1"/>
    <property type="molecule type" value="Genomic_DNA"/>
</dbReference>